<keyword evidence="2" id="KW-1185">Reference proteome</keyword>
<protein>
    <submittedName>
        <fullName evidence="1">Uncharacterized protein</fullName>
    </submittedName>
</protein>
<proteinExistence type="predicted"/>
<dbReference type="OrthoDB" id="36375at10239"/>
<gene>
    <name evidence="1" type="ORF">PaBG_00097</name>
</gene>
<dbReference type="KEGG" id="vg:16574783"/>
<organism evidence="1 2">
    <name type="scientific">Pseudomonas phage PaBG</name>
    <dbReference type="NCBI Taxonomy" id="1335230"/>
    <lineage>
        <taxon>Viruses</taxon>
        <taxon>Duplodnaviria</taxon>
        <taxon>Heunggongvirae</taxon>
        <taxon>Uroviricota</taxon>
        <taxon>Caudoviricetes</taxon>
        <taxon>Baikalvirus</taxon>
        <taxon>Baikalvirus PaBG</taxon>
    </lineage>
</organism>
<sequence length="232" mass="27102">MIEPRWYYALVWLHGDEVEVHKFTMEPTPEQSHYRAIGSYNAFSERNAKLAFLGRIQGYRVSLRTESEWEIDMQGGDRVYAPEVNPRRQLPMFVHSSIWEFYSAVGYDYRRKKWVRPIPPTSEQLRKATRAFISRTPWTSNDPDIRDVLHCLVTKGMDHVKDDGYVFLRYERGEYCVYWYGVNGIPNGESFTDVYAAIHGYIARCDARDPKQRTGLGRPVFTGDECARGCHN</sequence>
<dbReference type="RefSeq" id="YP_008433428.1">
    <property type="nucleotide sequence ID" value="NC_022096.1"/>
</dbReference>
<dbReference type="Proteomes" id="UP000015545">
    <property type="component" value="Segment"/>
</dbReference>
<accession>S5WKB3</accession>
<dbReference type="EMBL" id="KF147891">
    <property type="protein sequence ID" value="AGS81981.1"/>
    <property type="molecule type" value="Genomic_DNA"/>
</dbReference>
<evidence type="ECO:0000313" key="1">
    <source>
        <dbReference type="EMBL" id="AGS81981.1"/>
    </source>
</evidence>
<dbReference type="GeneID" id="16574783"/>
<evidence type="ECO:0000313" key="2">
    <source>
        <dbReference type="Proteomes" id="UP000015545"/>
    </source>
</evidence>
<name>S5WKB3_9CAUD</name>
<reference evidence="1 2" key="1">
    <citation type="journal article" date="2014" name="Genome Announc.">
        <title>Complete Genome Sequence of the Novel Giant Pseudomonas Phage PaBG.</title>
        <authorList>
            <person name="Sykilinda N.N."/>
            <person name="Bondar A.A."/>
            <person name="Gorshkova A.S."/>
            <person name="Kurochkina L.P."/>
            <person name="Kulikov E.E."/>
            <person name="Shneider M.M."/>
            <person name="Kadykov V.A."/>
            <person name="Solovjeva N.V."/>
            <person name="Kabilov M.R."/>
            <person name="Mesyanzhinov V.V."/>
            <person name="Vlassov V.V."/>
            <person name="Drukker V.V."/>
            <person name="Miroshnikov K.A."/>
        </authorList>
    </citation>
    <scope>NUCLEOTIDE SEQUENCE [LARGE SCALE GENOMIC DNA]</scope>
</reference>